<gene>
    <name evidence="1" type="ORF">FGO68_gene8280</name>
</gene>
<organism evidence="1 2">
    <name type="scientific">Halteria grandinella</name>
    <dbReference type="NCBI Taxonomy" id="5974"/>
    <lineage>
        <taxon>Eukaryota</taxon>
        <taxon>Sar</taxon>
        <taxon>Alveolata</taxon>
        <taxon>Ciliophora</taxon>
        <taxon>Intramacronucleata</taxon>
        <taxon>Spirotrichea</taxon>
        <taxon>Stichotrichia</taxon>
        <taxon>Sporadotrichida</taxon>
        <taxon>Halteriidae</taxon>
        <taxon>Halteria</taxon>
    </lineage>
</organism>
<proteinExistence type="predicted"/>
<evidence type="ECO:0000313" key="1">
    <source>
        <dbReference type="EMBL" id="TNV76568.1"/>
    </source>
</evidence>
<dbReference type="Proteomes" id="UP000785679">
    <property type="component" value="Unassembled WGS sequence"/>
</dbReference>
<comment type="caution">
    <text evidence="1">The sequence shown here is derived from an EMBL/GenBank/DDBJ whole genome shotgun (WGS) entry which is preliminary data.</text>
</comment>
<keyword evidence="2" id="KW-1185">Reference proteome</keyword>
<name>A0A8J8NK20_HALGN</name>
<reference evidence="1" key="1">
    <citation type="submission" date="2019-06" db="EMBL/GenBank/DDBJ databases">
        <authorList>
            <person name="Zheng W."/>
        </authorList>
    </citation>
    <scope>NUCLEOTIDE SEQUENCE</scope>
    <source>
        <strain evidence="1">QDHG01</strain>
    </source>
</reference>
<evidence type="ECO:0000313" key="2">
    <source>
        <dbReference type="Proteomes" id="UP000785679"/>
    </source>
</evidence>
<sequence>MLSPKCNYEFVTVDSPFFHTKSNKQYDSNKDAIQEECSTQIVQLLMSPTDRMLTVTGLNEKRGKCKKCNLCIYLYLQFAIEFY</sequence>
<dbReference type="AlphaFoldDB" id="A0A8J8NK20"/>
<protein>
    <submittedName>
        <fullName evidence="1">Uncharacterized protein</fullName>
    </submittedName>
</protein>
<dbReference type="EMBL" id="RRYP01013348">
    <property type="protein sequence ID" value="TNV76568.1"/>
    <property type="molecule type" value="Genomic_DNA"/>
</dbReference>
<accession>A0A8J8NK20</accession>